<organism evidence="1 2">
    <name type="scientific">Gossypium harknessii</name>
    <dbReference type="NCBI Taxonomy" id="34285"/>
    <lineage>
        <taxon>Eukaryota</taxon>
        <taxon>Viridiplantae</taxon>
        <taxon>Streptophyta</taxon>
        <taxon>Embryophyta</taxon>
        <taxon>Tracheophyta</taxon>
        <taxon>Spermatophyta</taxon>
        <taxon>Magnoliopsida</taxon>
        <taxon>eudicotyledons</taxon>
        <taxon>Gunneridae</taxon>
        <taxon>Pentapetalae</taxon>
        <taxon>rosids</taxon>
        <taxon>malvids</taxon>
        <taxon>Malvales</taxon>
        <taxon>Malvaceae</taxon>
        <taxon>Malvoideae</taxon>
        <taxon>Gossypium</taxon>
    </lineage>
</organism>
<reference evidence="1 2" key="1">
    <citation type="journal article" date="2019" name="Genome Biol. Evol.">
        <title>Insights into the evolution of the New World diploid cottons (Gossypium, subgenus Houzingenia) based on genome sequencing.</title>
        <authorList>
            <person name="Grover C.E."/>
            <person name="Arick M.A. 2nd"/>
            <person name="Thrash A."/>
            <person name="Conover J.L."/>
            <person name="Sanders W.S."/>
            <person name="Peterson D.G."/>
            <person name="Frelichowski J.E."/>
            <person name="Scheffler J.A."/>
            <person name="Scheffler B.E."/>
            <person name="Wendel J.F."/>
        </authorList>
    </citation>
    <scope>NUCLEOTIDE SEQUENCE [LARGE SCALE GENOMIC DNA]</scope>
    <source>
        <strain evidence="1">0</strain>
        <tissue evidence="1">Leaf</tissue>
    </source>
</reference>
<gene>
    <name evidence="1" type="ORF">Gohar_020382</name>
</gene>
<dbReference type="OrthoDB" id="1001830at2759"/>
<proteinExistence type="predicted"/>
<evidence type="ECO:0000313" key="2">
    <source>
        <dbReference type="Proteomes" id="UP000593560"/>
    </source>
</evidence>
<dbReference type="EMBL" id="JABFAD010000012">
    <property type="protein sequence ID" value="MBA0814557.1"/>
    <property type="molecule type" value="Genomic_DNA"/>
</dbReference>
<keyword evidence="2" id="KW-1185">Reference proteome</keyword>
<comment type="caution">
    <text evidence="1">The sequence shown here is derived from an EMBL/GenBank/DDBJ whole genome shotgun (WGS) entry which is preliminary data.</text>
</comment>
<sequence>MSAVVELIDNVNRDWNKELIINTFSAADVARILQIPLATERHDDIVVWRGEPSGEFSVRSAYKLLHR</sequence>
<dbReference type="Proteomes" id="UP000593560">
    <property type="component" value="Unassembled WGS sequence"/>
</dbReference>
<evidence type="ECO:0000313" key="1">
    <source>
        <dbReference type="EMBL" id="MBA0814557.1"/>
    </source>
</evidence>
<protein>
    <submittedName>
        <fullName evidence="1">Uncharacterized protein</fullName>
    </submittedName>
</protein>
<feature type="non-terminal residue" evidence="1">
    <location>
        <position position="67"/>
    </location>
</feature>
<name>A0A7J9HXH9_9ROSI</name>
<accession>A0A7J9HXH9</accession>
<dbReference type="AlphaFoldDB" id="A0A7J9HXH9"/>